<dbReference type="EMBL" id="QRHA01000001">
    <property type="protein sequence ID" value="RDV29143.1"/>
    <property type="molecule type" value="Genomic_DNA"/>
</dbReference>
<keyword evidence="1" id="KW-1133">Transmembrane helix</keyword>
<reference evidence="3" key="1">
    <citation type="submission" date="2018-08" db="EMBL/GenBank/DDBJ databases">
        <authorList>
            <person name="Zhang J."/>
            <person name="Du Z.-J."/>
        </authorList>
    </citation>
    <scope>NUCLEOTIDE SEQUENCE [LARGE SCALE GENOMIC DNA]</scope>
    <source>
        <strain evidence="3">KCTC 52655</strain>
    </source>
</reference>
<keyword evidence="3" id="KW-1185">Reference proteome</keyword>
<evidence type="ECO:0000313" key="3">
    <source>
        <dbReference type="Proteomes" id="UP000256561"/>
    </source>
</evidence>
<dbReference type="RefSeq" id="WP_115591433.1">
    <property type="nucleotide sequence ID" value="NZ_QRHA01000001.1"/>
</dbReference>
<feature type="transmembrane region" description="Helical" evidence="1">
    <location>
        <begin position="58"/>
        <end position="81"/>
    </location>
</feature>
<keyword evidence="1" id="KW-0812">Transmembrane</keyword>
<name>A0A3D8MEF9_9ALTE</name>
<gene>
    <name evidence="2" type="ORF">DXV75_01380</name>
</gene>
<sequence length="270" mass="30286">MEQQSNAPSTVLTAGSAADAQQDFKVALVLLAVAVALLVHTLGFPMSGSYGGVDNQWFVSPALFPLLVCGLLVICSGMLLYKATRKQGFRGFGELRGWLGDWRNERIKDRWYVIGLLLVYVYVYIPSTDFYLASVVFLLSLTSRFYYPMVNGLSRSSTLHLVLALCLIAVKLNVNVSEDTHWLSINYDEDAIRYSDLSMLMALMCLLTLSVCFPQNKDRKRAVIQVLVVLLVPLLLVCTFNFLLYVPMPVEYGTVSDFLNYLVYDVLAFQ</sequence>
<comment type="caution">
    <text evidence="2">The sequence shown here is derived from an EMBL/GenBank/DDBJ whole genome shotgun (WGS) entry which is preliminary data.</text>
</comment>
<accession>A0A3D8MEF9</accession>
<evidence type="ECO:0000256" key="1">
    <source>
        <dbReference type="SAM" id="Phobius"/>
    </source>
</evidence>
<feature type="transmembrane region" description="Helical" evidence="1">
    <location>
        <begin position="226"/>
        <end position="246"/>
    </location>
</feature>
<proteinExistence type="predicted"/>
<evidence type="ECO:0000313" key="2">
    <source>
        <dbReference type="EMBL" id="RDV29143.1"/>
    </source>
</evidence>
<keyword evidence="1" id="KW-0472">Membrane</keyword>
<organism evidence="2 3">
    <name type="scientific">Alteromonas aestuariivivens</name>
    <dbReference type="NCBI Taxonomy" id="1938339"/>
    <lineage>
        <taxon>Bacteria</taxon>
        <taxon>Pseudomonadati</taxon>
        <taxon>Pseudomonadota</taxon>
        <taxon>Gammaproteobacteria</taxon>
        <taxon>Alteromonadales</taxon>
        <taxon>Alteromonadaceae</taxon>
        <taxon>Alteromonas/Salinimonas group</taxon>
        <taxon>Alteromonas</taxon>
    </lineage>
</organism>
<feature type="transmembrane region" description="Helical" evidence="1">
    <location>
        <begin position="197"/>
        <end position="214"/>
    </location>
</feature>
<dbReference type="AlphaFoldDB" id="A0A3D8MEF9"/>
<dbReference type="Proteomes" id="UP000256561">
    <property type="component" value="Unassembled WGS sequence"/>
</dbReference>
<dbReference type="OrthoDB" id="7824936at2"/>
<feature type="transmembrane region" description="Helical" evidence="1">
    <location>
        <begin position="109"/>
        <end position="125"/>
    </location>
</feature>
<feature type="transmembrane region" description="Helical" evidence="1">
    <location>
        <begin position="26"/>
        <end position="46"/>
    </location>
</feature>
<protein>
    <submittedName>
        <fullName evidence="2">Tripartite tricarboxylate transporter TctB family protein</fullName>
    </submittedName>
</protein>